<evidence type="ECO:0000256" key="1">
    <source>
        <dbReference type="ARBA" id="ARBA00023172"/>
    </source>
</evidence>
<dbReference type="InterPro" id="IPR013762">
    <property type="entry name" value="Integrase-like_cat_sf"/>
</dbReference>
<proteinExistence type="predicted"/>
<dbReference type="Gene3D" id="1.10.443.10">
    <property type="entry name" value="Intergrase catalytic core"/>
    <property type="match status" value="1"/>
</dbReference>
<dbReference type="InterPro" id="IPR011010">
    <property type="entry name" value="DNA_brk_join_enz"/>
</dbReference>
<dbReference type="EMBL" id="WOBN01000027">
    <property type="protein sequence ID" value="MUK50771.1"/>
    <property type="molecule type" value="Genomic_DNA"/>
</dbReference>
<comment type="caution">
    <text evidence="2">The sequence shown here is derived from an EMBL/GenBank/DDBJ whole genome shotgun (WGS) entry which is preliminary data.</text>
</comment>
<reference evidence="2 3" key="1">
    <citation type="submission" date="2019-11" db="EMBL/GenBank/DDBJ databases">
        <title>Using colonization assays and comparative genomics to discover symbiosis behaviors and factors in Vibrio fischeri.</title>
        <authorList>
            <person name="Bongrand C."/>
            <person name="Moriano-Gutierrez S."/>
            <person name="Arevalo P."/>
            <person name="Mcfall-Ngai M."/>
            <person name="Visick K."/>
            <person name="Polz M.F."/>
            <person name="Ruby E.G."/>
        </authorList>
    </citation>
    <scope>NUCLEOTIDE SEQUENCE [LARGE SCALE GENOMIC DNA]</scope>
    <source>
        <strain evidence="3">emors.4.1</strain>
    </source>
</reference>
<dbReference type="SUPFAM" id="SSF56349">
    <property type="entry name" value="DNA breaking-rejoining enzymes"/>
    <property type="match status" value="1"/>
</dbReference>
<dbReference type="AlphaFoldDB" id="A0A844P5V1"/>
<gene>
    <name evidence="2" type="ORF">GNP88_16600</name>
</gene>
<evidence type="ECO:0008006" key="4">
    <source>
        <dbReference type="Google" id="ProtNLM"/>
    </source>
</evidence>
<keyword evidence="1" id="KW-0233">DNA recombination</keyword>
<evidence type="ECO:0000313" key="3">
    <source>
        <dbReference type="Proteomes" id="UP000448038"/>
    </source>
</evidence>
<dbReference type="GO" id="GO:0015074">
    <property type="term" value="P:DNA integration"/>
    <property type="evidence" value="ECO:0007669"/>
    <property type="project" value="InterPro"/>
</dbReference>
<evidence type="ECO:0000313" key="2">
    <source>
        <dbReference type="EMBL" id="MUK50771.1"/>
    </source>
</evidence>
<dbReference type="GO" id="GO:0003677">
    <property type="term" value="F:DNA binding"/>
    <property type="evidence" value="ECO:0007669"/>
    <property type="project" value="InterPro"/>
</dbReference>
<dbReference type="RefSeq" id="WP_155656443.1">
    <property type="nucleotide sequence ID" value="NZ_WOBN01000027.1"/>
</dbReference>
<organism evidence="2 3">
    <name type="scientific">Aliivibrio fischeri</name>
    <name type="common">Vibrio fischeri</name>
    <dbReference type="NCBI Taxonomy" id="668"/>
    <lineage>
        <taxon>Bacteria</taxon>
        <taxon>Pseudomonadati</taxon>
        <taxon>Pseudomonadota</taxon>
        <taxon>Gammaproteobacteria</taxon>
        <taxon>Vibrionales</taxon>
        <taxon>Vibrionaceae</taxon>
        <taxon>Aliivibrio</taxon>
    </lineage>
</organism>
<dbReference type="GO" id="GO:0006310">
    <property type="term" value="P:DNA recombination"/>
    <property type="evidence" value="ECO:0007669"/>
    <property type="project" value="UniProtKB-KW"/>
</dbReference>
<dbReference type="Proteomes" id="UP000448038">
    <property type="component" value="Unassembled WGS sequence"/>
</dbReference>
<accession>A0A844P5V1</accession>
<protein>
    <recommendedName>
        <fullName evidence="4">Tyr recombinase domain-containing protein</fullName>
    </recommendedName>
</protein>
<sequence>MKITELIDSIAIVSPRGYMLVRDLIDSEILSIRNKVIWKAIYPSGYEYVKFGDNSWTPQKVKDHRLTFNIINPKIDFELKASILLLLECGEVEGGSPLKWSTVLGKVSYLSRLARYLSGKEVDSFRSLESFSDMKLRNYAFGFFHAPIDLNGFGISSTTIPFRKMLDTLVSQGLISDHVKDIFMEEKDKRDSEVNHKSLSYPVIPTNVAKKLISESSKAINDAEKILPKFEEVNDRYIIAISELKTTALSNQDNIGNVIAMMWGKRKNNWTEQFKPMLEVLENLRRHVLVQVLLFTGMRKEEALALENNCALYNVKSGKNYYSVRSILTKTDESSVYLDWVANKDLYRAINILVRLNDCFKKRASMLLTKRRHNLRDVHILKLEWGLRQNNLFSFAVSSTSVSFNYVVDMKNTMLSLSKYKILLDENDIAQLDKLGCNFISTGGNNRGVPYKVGDTFYFTPHKFRHTFAWFIVANRLGDLDDIKYQFKHLTEAMTLIYTKRALDSLEELSAIIDAFEETCNNDLINELVELGNSGQLSGGGGERIVKNLSNMAIDFTEITNELTEITPLRQAHFESIEEYIFFLKKNFGSMRGLPHGLCTKGAGCKIKNAPDPSGCVYCENYVVSRRHLPHWRFVQSELKMRLDNAQQLPQHEQKFYDALIVSWTDNLNVANQVLFDIEKLPEEKLA</sequence>
<name>A0A844P5V1_ALIFS</name>